<dbReference type="SUPFAM" id="SSF52058">
    <property type="entry name" value="L domain-like"/>
    <property type="match status" value="2"/>
</dbReference>
<dbReference type="PROSITE" id="PS51780">
    <property type="entry name" value="GW"/>
    <property type="match status" value="3"/>
</dbReference>
<dbReference type="SUPFAM" id="SSF81296">
    <property type="entry name" value="E set domains"/>
    <property type="match status" value="1"/>
</dbReference>
<dbReference type="eggNOG" id="COG4886">
    <property type="taxonomic scope" value="Bacteria"/>
</dbReference>
<dbReference type="HOGENOM" id="CLU_019447_3_0_9"/>
<dbReference type="OrthoDB" id="2820372at2"/>
<keyword evidence="3" id="KW-0964">Secreted</keyword>
<dbReference type="PANTHER" id="PTHR46652">
    <property type="entry name" value="LEUCINE-RICH REPEAT AND IQ DOMAIN-CONTAINING PROTEIN 1-RELATED"/>
    <property type="match status" value="1"/>
</dbReference>
<keyword evidence="4" id="KW-0433">Leucine-rich repeat</keyword>
<dbReference type="SMART" id="SM00365">
    <property type="entry name" value="LRR_SD22"/>
    <property type="match status" value="14"/>
</dbReference>
<dbReference type="EMBL" id="FR687253">
    <property type="protein sequence ID" value="CBW85664.1"/>
    <property type="molecule type" value="Genomic_DNA"/>
</dbReference>
<dbReference type="FunFam" id="3.80.10.10:FF:001164">
    <property type="entry name" value="GH01279p"/>
    <property type="match status" value="1"/>
</dbReference>
<reference evidence="8 9" key="1">
    <citation type="journal article" date="2011" name="J. Bacteriol.">
        <title>Complete genome sequence of the animal pathogen Listeria ivanovii, which provides insights into host specificities and evolution of the genus Listeria.</title>
        <authorList>
            <person name="Buchrieser C."/>
            <person name="Rusniok C."/>
            <person name="Garrido P."/>
            <person name="Hain T."/>
            <person name="Scortti M."/>
            <person name="Lampidis R."/>
            <person name="Karst U."/>
            <person name="Chakraborty T."/>
            <person name="Cossart P."/>
            <person name="Kreft J."/>
            <person name="Vazquez-Boland J.A."/>
            <person name="Goebel W."/>
            <person name="Glaser P."/>
        </authorList>
    </citation>
    <scope>NUCLEOTIDE SEQUENCE [LARGE SCALE GENOMIC DNA]</scope>
    <source>
        <strain evidence="9">ATCC BAA-678 / PAM 55</strain>
    </source>
</reference>
<dbReference type="InterPro" id="IPR014755">
    <property type="entry name" value="Cu-Rt/internalin_Ig-like"/>
</dbReference>
<evidence type="ECO:0000259" key="7">
    <source>
        <dbReference type="PROSITE" id="PS51780"/>
    </source>
</evidence>
<dbReference type="InterPro" id="IPR001611">
    <property type="entry name" value="Leu-rich_rpt"/>
</dbReference>
<evidence type="ECO:0000256" key="2">
    <source>
        <dbReference type="ARBA" id="ARBA00009432"/>
    </source>
</evidence>
<dbReference type="Pfam" id="PF13457">
    <property type="entry name" value="GW"/>
    <property type="match status" value="4"/>
</dbReference>
<organism evidence="8 9">
    <name type="scientific">Listeria ivanovii (strain ATCC BAA-678 / PAM 55)</name>
    <dbReference type="NCBI Taxonomy" id="881621"/>
    <lineage>
        <taxon>Bacteria</taxon>
        <taxon>Bacillati</taxon>
        <taxon>Bacillota</taxon>
        <taxon>Bacilli</taxon>
        <taxon>Bacillales</taxon>
        <taxon>Listeriaceae</taxon>
        <taxon>Listeria</taxon>
    </lineage>
</organism>
<dbReference type="InterPro" id="IPR025987">
    <property type="entry name" value="GW_dom"/>
</dbReference>
<dbReference type="Proteomes" id="UP000001286">
    <property type="component" value="Chromosome"/>
</dbReference>
<dbReference type="GeneID" id="57077764"/>
<name>G2ZF61_LISIP</name>
<evidence type="ECO:0000256" key="3">
    <source>
        <dbReference type="ARBA" id="ARBA00022525"/>
    </source>
</evidence>
<feature type="domain" description="GW" evidence="7">
    <location>
        <begin position="588"/>
        <end position="666"/>
    </location>
</feature>
<dbReference type="InterPro" id="IPR012569">
    <property type="entry name" value="Inl_IR"/>
</dbReference>
<dbReference type="Pfam" id="PF08191">
    <property type="entry name" value="LRR_adjacent"/>
    <property type="match status" value="1"/>
</dbReference>
<dbReference type="PROSITE" id="PS51450">
    <property type="entry name" value="LRR"/>
    <property type="match status" value="14"/>
</dbReference>
<evidence type="ECO:0000256" key="5">
    <source>
        <dbReference type="ARBA" id="ARBA00022729"/>
    </source>
</evidence>
<dbReference type="NCBIfam" id="NF033202">
    <property type="entry name" value="GW_glycos_SH3"/>
    <property type="match status" value="3"/>
</dbReference>
<dbReference type="Gene3D" id="3.80.10.10">
    <property type="entry name" value="Ribonuclease Inhibitor"/>
    <property type="match status" value="3"/>
</dbReference>
<evidence type="ECO:0000256" key="1">
    <source>
        <dbReference type="ARBA" id="ARBA00004613"/>
    </source>
</evidence>
<dbReference type="InterPro" id="IPR038200">
    <property type="entry name" value="GW_dom_sf"/>
</dbReference>
<evidence type="ECO:0000256" key="4">
    <source>
        <dbReference type="ARBA" id="ARBA00022614"/>
    </source>
</evidence>
<dbReference type="KEGG" id="liv:LIV_1178"/>
<dbReference type="SMART" id="SM00364">
    <property type="entry name" value="LRR_BAC"/>
    <property type="match status" value="6"/>
</dbReference>
<dbReference type="InterPro" id="IPR024634">
    <property type="entry name" value="Internalin_N"/>
</dbReference>
<dbReference type="InterPro" id="IPR014756">
    <property type="entry name" value="Ig_E-set"/>
</dbReference>
<protein>
    <submittedName>
        <fullName evidence="8">Putative internalin B (GW modules)</fullName>
    </submittedName>
</protein>
<dbReference type="InterPro" id="IPR025875">
    <property type="entry name" value="Leu-rich_rpt_4"/>
</dbReference>
<dbReference type="PRINTS" id="PR00019">
    <property type="entry name" value="LEURICHRPT"/>
</dbReference>
<keyword evidence="6" id="KW-0677">Repeat</keyword>
<proteinExistence type="inferred from homology"/>
<comment type="subcellular location">
    <subcellularLocation>
        <location evidence="1">Secreted</location>
    </subcellularLocation>
</comment>
<dbReference type="InterPro" id="IPR050836">
    <property type="entry name" value="SDS22/Internalin_LRR"/>
</dbReference>
<dbReference type="eggNOG" id="COG5632">
    <property type="taxonomic scope" value="Bacteria"/>
</dbReference>
<dbReference type="Gene3D" id="2.30.30.170">
    <property type="match status" value="4"/>
</dbReference>
<feature type="domain" description="GW" evidence="7">
    <location>
        <begin position="743"/>
        <end position="821"/>
    </location>
</feature>
<dbReference type="GO" id="GO:0005576">
    <property type="term" value="C:extracellular region"/>
    <property type="evidence" value="ECO:0007669"/>
    <property type="project" value="UniProtKB-SubCell"/>
</dbReference>
<dbReference type="GO" id="GO:0009274">
    <property type="term" value="C:peptidoglycan-based cell wall"/>
    <property type="evidence" value="ECO:0007669"/>
    <property type="project" value="UniProtKB-ARBA"/>
</dbReference>
<feature type="domain" description="GW" evidence="7">
    <location>
        <begin position="824"/>
        <end position="897"/>
    </location>
</feature>
<dbReference type="InterPro" id="IPR003591">
    <property type="entry name" value="Leu-rich_rpt_typical-subtyp"/>
</dbReference>
<dbReference type="SUPFAM" id="SSF82057">
    <property type="entry name" value="Prokaryotic SH3-related domain"/>
    <property type="match status" value="4"/>
</dbReference>
<dbReference type="Pfam" id="PF12354">
    <property type="entry name" value="Internalin_N"/>
    <property type="match status" value="1"/>
</dbReference>
<dbReference type="PANTHER" id="PTHR46652:SF3">
    <property type="entry name" value="LEUCINE-RICH REPEAT-CONTAINING PROTEIN 9"/>
    <property type="match status" value="1"/>
</dbReference>
<gene>
    <name evidence="8" type="ordered locus">LIV_1178</name>
</gene>
<evidence type="ECO:0000313" key="8">
    <source>
        <dbReference type="EMBL" id="CBW85664.1"/>
    </source>
</evidence>
<comment type="similarity">
    <text evidence="2">Belongs to the internalin family.</text>
</comment>
<keyword evidence="5" id="KW-0732">Signal</keyword>
<evidence type="ECO:0000313" key="9">
    <source>
        <dbReference type="Proteomes" id="UP000001286"/>
    </source>
</evidence>
<dbReference type="AlphaFoldDB" id="G2ZF61"/>
<evidence type="ECO:0000256" key="6">
    <source>
        <dbReference type="ARBA" id="ARBA00022737"/>
    </source>
</evidence>
<dbReference type="Pfam" id="PF12799">
    <property type="entry name" value="LRR_4"/>
    <property type="match status" value="7"/>
</dbReference>
<dbReference type="SMART" id="SM00369">
    <property type="entry name" value="LRR_TYP"/>
    <property type="match status" value="11"/>
</dbReference>
<dbReference type="Gene3D" id="2.60.40.1220">
    <property type="match status" value="1"/>
</dbReference>
<dbReference type="InterPro" id="IPR032675">
    <property type="entry name" value="LRR_dom_sf"/>
</dbReference>
<sequence>MKRNSSLKKVLPVLLITIIAMCMNTNLEIKVQAASISNPMPINQIFPDTNLAEVMKWSLRKNSVTDVVSQQELDQVESINAMRKNIKSIQGLQHLSNLQTIYLSDNQIQDISYLTNLNKLEEIYLSGNQIKDIGHLANLNKLEKIFLQGNQLTDINLPAGLSNLKTLVLSNNQIKDICNLEKSKKLENVYLQGNQLTDISIAGLSNLNILDLSNNQIKGINQLANLNKLNELYLEGNQLTDISVLAGLSNLKTLDLNNNQIKDIRTLSTLVNLENLLMNNNQLININHLSSLLKLKLLSFNGNRVTDISSVAKLTNLTELDCSENQVDNINSLAKLTNLTGLTLEGNKVKDLSPLAQLTNLTGLNFRQNQINDISILEKLPNLDSLAFDKNKVSDVSILAKLPKLTYLIFNDNQVTNIDSLAKLPHLVGVDFSGNKVSNIKALTNLTKLRFLNANGNCIQDIQALRGLTQLEELKLARNRIMDISPLIWLNNIDELDLSNQAFINRPIDFQVNVTIPNIVKDITGTLIAPNSSSDKVTYNPPNLTWNLPTYKKEVCYTFNQSVMLGQATSQFSGQVIQPFNKLDVVKSNKAITAYGRVKPGKTSTVWTQPCRTKDTKQVGMVSAYTGKNLRILREAQTTSGIYYQFSVGGKTIGWVEAQALGIFYQSSMEKKATGARYTVRGKEGQHFYKLPVIDAAIDGGTLAKWKGKRLIIQREVTIGKEKWLLLQGVGWVKATNLTTVLYNKPMTGYAKVKLAKGKVVWSNPYNITGYKVVASLSRYTGKNLRILREAQTSNGLYYQVRVGKKTIGWVEAKNVAVFYKPIMEKKYKGTRFVKVRKKNQAYYSMPVADAAISRGKLQKFGRKRVTIDRKATIQGQQWYRIKGAGWTKAVNLSTRR</sequence>
<accession>G2ZF61</accession>
<dbReference type="RefSeq" id="WP_014092630.1">
    <property type="nucleotide sequence ID" value="NC_016011.1"/>
</dbReference>